<name>A0A839QSF8_9MICC</name>
<keyword evidence="3" id="KW-1185">Reference proteome</keyword>
<dbReference type="Proteomes" id="UP000523000">
    <property type="component" value="Unassembled WGS sequence"/>
</dbReference>
<proteinExistence type="predicted"/>
<accession>A0A839QSF8</accession>
<dbReference type="EMBL" id="JACHVS010000005">
    <property type="protein sequence ID" value="MBB2997615.1"/>
    <property type="molecule type" value="Genomic_DNA"/>
</dbReference>
<evidence type="ECO:0000313" key="3">
    <source>
        <dbReference type="Proteomes" id="UP000523000"/>
    </source>
</evidence>
<keyword evidence="1" id="KW-0472">Membrane</keyword>
<feature type="transmembrane region" description="Helical" evidence="1">
    <location>
        <begin position="160"/>
        <end position="180"/>
    </location>
</feature>
<protein>
    <recommendedName>
        <fullName evidence="4">DUF2238 domain-containing protein</fullName>
    </recommendedName>
</protein>
<feature type="transmembrane region" description="Helical" evidence="1">
    <location>
        <begin position="89"/>
        <end position="108"/>
    </location>
</feature>
<gene>
    <name evidence="2" type="ORF">E9229_003887</name>
</gene>
<feature type="transmembrane region" description="Helical" evidence="1">
    <location>
        <begin position="20"/>
        <end position="41"/>
    </location>
</feature>
<dbReference type="RefSeq" id="WP_183513272.1">
    <property type="nucleotide sequence ID" value="NZ_BAABGK010000003.1"/>
</dbReference>
<keyword evidence="1" id="KW-1133">Transmembrane helix</keyword>
<organism evidence="2 3">
    <name type="scientific">Paeniglutamicibacter cryotolerans</name>
    <dbReference type="NCBI Taxonomy" id="670079"/>
    <lineage>
        <taxon>Bacteria</taxon>
        <taxon>Bacillati</taxon>
        <taxon>Actinomycetota</taxon>
        <taxon>Actinomycetes</taxon>
        <taxon>Micrococcales</taxon>
        <taxon>Micrococcaceae</taxon>
        <taxon>Paeniglutamicibacter</taxon>
    </lineage>
</organism>
<sequence>MLIPVEVLFVVVMGSTAVRQSWSAATIPALLLVAATVPVLVEPGATSRFPAWVHGFYLSFLLAGPFAGAQLGFYGRWERWERWERWDKVVHTSSGLLVGYATIFALGVISRRQNIGLPPVLLVGGILATGGFIAAMWEIAEFSSEHLLGTRAQNGNLEDTMTDIICGIAGATAVSIAMSLHLKGHRFPLIVSLLQERDFRFKLSRNGELEL</sequence>
<comment type="caution">
    <text evidence="2">The sequence shown here is derived from an EMBL/GenBank/DDBJ whole genome shotgun (WGS) entry which is preliminary data.</text>
</comment>
<feature type="transmembrane region" description="Helical" evidence="1">
    <location>
        <begin position="53"/>
        <end position="77"/>
    </location>
</feature>
<feature type="transmembrane region" description="Helical" evidence="1">
    <location>
        <begin position="120"/>
        <end position="140"/>
    </location>
</feature>
<reference evidence="2 3" key="1">
    <citation type="submission" date="2020-08" db="EMBL/GenBank/DDBJ databases">
        <title>Sequencing the genomes of 1000 actinobacteria strains.</title>
        <authorList>
            <person name="Klenk H.-P."/>
        </authorList>
    </citation>
    <scope>NUCLEOTIDE SEQUENCE [LARGE SCALE GENOMIC DNA]</scope>
    <source>
        <strain evidence="2 3">DSM 22826</strain>
    </source>
</reference>
<dbReference type="AlphaFoldDB" id="A0A839QSF8"/>
<evidence type="ECO:0000256" key="1">
    <source>
        <dbReference type="SAM" id="Phobius"/>
    </source>
</evidence>
<keyword evidence="1" id="KW-0812">Transmembrane</keyword>
<dbReference type="InterPro" id="IPR014509">
    <property type="entry name" value="YjdF-like"/>
</dbReference>
<dbReference type="Pfam" id="PF09997">
    <property type="entry name" value="DUF2238"/>
    <property type="match status" value="1"/>
</dbReference>
<evidence type="ECO:0008006" key="4">
    <source>
        <dbReference type="Google" id="ProtNLM"/>
    </source>
</evidence>
<evidence type="ECO:0000313" key="2">
    <source>
        <dbReference type="EMBL" id="MBB2997615.1"/>
    </source>
</evidence>